<organism evidence="1 2">
    <name type="scientific">Vitrella brassicaformis (strain CCMP3155)</name>
    <dbReference type="NCBI Taxonomy" id="1169540"/>
    <lineage>
        <taxon>Eukaryota</taxon>
        <taxon>Sar</taxon>
        <taxon>Alveolata</taxon>
        <taxon>Colpodellida</taxon>
        <taxon>Vitrellaceae</taxon>
        <taxon>Vitrella</taxon>
    </lineage>
</organism>
<evidence type="ECO:0000313" key="1">
    <source>
        <dbReference type="EMBL" id="CEL92190.1"/>
    </source>
</evidence>
<proteinExistence type="predicted"/>
<dbReference type="EMBL" id="CDMY01000055">
    <property type="protein sequence ID" value="CEL92190.1"/>
    <property type="molecule type" value="Genomic_DNA"/>
</dbReference>
<dbReference type="PhylomeDB" id="A0A0G4E8N1"/>
<protein>
    <submittedName>
        <fullName evidence="1">Uncharacterized protein</fullName>
    </submittedName>
</protein>
<sequence length="495" mass="54998">MVACRSIQPDDYVALLQRMVGEYPLDVDESLLRAMSYRFYESAEEFFPPQIQQVLTLFRDLSYADECVLGGLVGRLDDMLMRPSPRRMYELMDAYADLHISHPLALQPVLDRVSDRMQEFTKELPRLLASMATLQTHDRLLVDGLATQAYLQRDYIRDNFIWAFEAFSRHGYTHGDIEPAFKQLVTQPRKRWSLGEKVGLLAGCVRIGDQEGADKMRSELLSDVSGDSAKQSLLLEYMKRLRLRDAGLVRMCEEGLEMSLQSLDAVRGHLAHDIHALAMLIPTQPTLLAVAMTSPMLVQSLARLDAKKLTLLLHAACCMLVHATSQQQGATEALGMDSHSAMWAGLLTGIERGWRQLDLTHRRMLLAAIIYLQDQTAVQTEAVLPAEAVSFMRSFRHAGVPPLPPSSPSDFTFRHAEPQTLAGVSVLRFPDRYSPPAAAAAAAAARADGEDWFDKAIYDALTRTTENGGAPSGQLPSFVFGGVDDCLVGDRGSCW</sequence>
<dbReference type="STRING" id="1169540.A0A0G4E8N1"/>
<dbReference type="OMA" id="HMAIRRI"/>
<gene>
    <name evidence="1" type="ORF">Vbra_10928</name>
</gene>
<dbReference type="VEuPathDB" id="CryptoDB:Vbra_10928"/>
<dbReference type="Proteomes" id="UP000041254">
    <property type="component" value="Unassembled WGS sequence"/>
</dbReference>
<evidence type="ECO:0000313" key="2">
    <source>
        <dbReference type="Proteomes" id="UP000041254"/>
    </source>
</evidence>
<accession>A0A0G4E8N1</accession>
<keyword evidence="2" id="KW-1185">Reference proteome</keyword>
<reference evidence="1 2" key="1">
    <citation type="submission" date="2014-11" db="EMBL/GenBank/DDBJ databases">
        <authorList>
            <person name="Zhu J."/>
            <person name="Qi W."/>
            <person name="Song R."/>
        </authorList>
    </citation>
    <scope>NUCLEOTIDE SEQUENCE [LARGE SCALE GENOMIC DNA]</scope>
</reference>
<dbReference type="AlphaFoldDB" id="A0A0G4E8N1"/>
<dbReference type="InParanoid" id="A0A0G4E8N1"/>
<dbReference type="OrthoDB" id="434697at2759"/>
<name>A0A0G4E8N1_VITBC</name>